<sequence length="431" mass="47475">MKKRLPPLLKLYRRGLSVLEPMAFSLLLWRRKRGLEDRTRLAERQGYPGKARPAGHLAWVHGASNGEALSLLPIIERLTQRGLHVLVTTGTKTSAVLVARRLPPGALHQFVPLDVPRYTRRFLDYWRPDIVLVAESELWPNTIVELADRNIPLILVNGRMSERSFKRWQKIPGFISALLERIALCMTQTLGDAERMSMLGAPRVSVAGNLKFDAPPPPADPHVFAQLTGLISGRPVWVAASTHPGEEEIILQAHKAILARHPQLLTIIVPRHPRRGADIQLLCQQAGLKAALRSQGLHPDRATDIYIADTVGELGLFYRLAPLAYIGGSLVPHGGQNPIEPAKLGSAIIHGPHVHNFKDIYTALDEDGGALKLASAENLAPVVADLLSDTGLMREMSRTAGDTVNKLGGAVDRTMMTIEPFITQLKLETRQ</sequence>
<dbReference type="InterPro" id="IPR038107">
    <property type="entry name" value="Glycos_transf_N_sf"/>
</dbReference>
<comment type="caution">
    <text evidence="10">The sequence shown here is derived from an EMBL/GenBank/DDBJ whole genome shotgun (WGS) entry which is preliminary data.</text>
</comment>
<evidence type="ECO:0000256" key="1">
    <source>
        <dbReference type="ARBA" id="ARBA00003394"/>
    </source>
</evidence>
<dbReference type="Pfam" id="PF04413">
    <property type="entry name" value="Glycos_transf_N"/>
    <property type="match status" value="1"/>
</dbReference>
<reference evidence="10 11" key="1">
    <citation type="submission" date="2024-04" db="EMBL/GenBank/DDBJ databases">
        <title>A novel species isolated from cricket.</title>
        <authorList>
            <person name="Wang H.-C."/>
        </authorList>
    </citation>
    <scope>NUCLEOTIDE SEQUENCE [LARGE SCALE GENOMIC DNA]</scope>
    <source>
        <strain evidence="10 11">WL0021</strain>
    </source>
</reference>
<keyword evidence="8" id="KW-1003">Cell membrane</keyword>
<evidence type="ECO:0000313" key="11">
    <source>
        <dbReference type="Proteomes" id="UP001418637"/>
    </source>
</evidence>
<dbReference type="RefSeq" id="WP_346336349.1">
    <property type="nucleotide sequence ID" value="NZ_JBBYXI010000002.1"/>
</dbReference>
<protein>
    <recommendedName>
        <fullName evidence="4 8">3-deoxy-D-manno-octulosonic acid transferase</fullName>
        <shortName evidence="8">Kdo transferase</shortName>
        <ecNumber evidence="3 8">2.4.99.12</ecNumber>
    </recommendedName>
    <alternativeName>
        <fullName evidence="6 8">Lipid IV(A) 3-deoxy-D-manno-octulosonic acid transferase</fullName>
    </alternativeName>
</protein>
<dbReference type="InterPro" id="IPR039901">
    <property type="entry name" value="Kdotransferase"/>
</dbReference>
<dbReference type="Gene3D" id="3.40.50.2000">
    <property type="entry name" value="Glycogen Phosphorylase B"/>
    <property type="match status" value="1"/>
</dbReference>
<evidence type="ECO:0000256" key="2">
    <source>
        <dbReference type="ARBA" id="ARBA00004713"/>
    </source>
</evidence>
<evidence type="ECO:0000259" key="9">
    <source>
        <dbReference type="Pfam" id="PF04413"/>
    </source>
</evidence>
<comment type="similarity">
    <text evidence="8">Belongs to the glycosyltransferase group 1 family.</text>
</comment>
<feature type="domain" description="3-deoxy-D-manno-octulosonic-acid transferase N-terminal" evidence="9">
    <location>
        <begin position="40"/>
        <end position="214"/>
    </location>
</feature>
<keyword evidence="8" id="KW-0448">Lipopolysaccharide biosynthesis</keyword>
<evidence type="ECO:0000256" key="7">
    <source>
        <dbReference type="ARBA" id="ARBA00049183"/>
    </source>
</evidence>
<evidence type="ECO:0000256" key="6">
    <source>
        <dbReference type="ARBA" id="ARBA00031445"/>
    </source>
</evidence>
<organism evidence="10 11">
    <name type="scientific">Hohaiivirga grylli</name>
    <dbReference type="NCBI Taxonomy" id="3133970"/>
    <lineage>
        <taxon>Bacteria</taxon>
        <taxon>Pseudomonadati</taxon>
        <taxon>Pseudomonadota</taxon>
        <taxon>Alphaproteobacteria</taxon>
        <taxon>Hyphomicrobiales</taxon>
        <taxon>Methylobacteriaceae</taxon>
        <taxon>Hohaiivirga</taxon>
    </lineage>
</organism>
<dbReference type="GO" id="GO:0043842">
    <property type="term" value="F:Kdo transferase activity"/>
    <property type="evidence" value="ECO:0007669"/>
    <property type="project" value="UniProtKB-EC"/>
</dbReference>
<name>A0ABV0BJ89_9HYPH</name>
<dbReference type="Proteomes" id="UP001418637">
    <property type="component" value="Unassembled WGS sequence"/>
</dbReference>
<evidence type="ECO:0000256" key="8">
    <source>
        <dbReference type="RuleBase" id="RU365103"/>
    </source>
</evidence>
<dbReference type="PANTHER" id="PTHR42755">
    <property type="entry name" value="3-DEOXY-MANNO-OCTULOSONATE CYTIDYLYLTRANSFERASE"/>
    <property type="match status" value="1"/>
</dbReference>
<comment type="function">
    <text evidence="1 8">Involved in lipopolysaccharide (LPS) biosynthesis. Catalyzes the transfer of 3-deoxy-D-manno-octulosonate (Kdo) residue(s) from CMP-Kdo to lipid IV(A), the tetraacyldisaccharide-1,4'-bisphosphate precursor of lipid A.</text>
</comment>
<dbReference type="InterPro" id="IPR007507">
    <property type="entry name" value="Glycos_transf_N"/>
</dbReference>
<dbReference type="EC" id="2.4.99.12" evidence="3 8"/>
<comment type="pathway">
    <text evidence="2 8">Bacterial outer membrane biogenesis; LPS core biosynthesis.</text>
</comment>
<evidence type="ECO:0000256" key="4">
    <source>
        <dbReference type="ARBA" id="ARBA00019077"/>
    </source>
</evidence>
<comment type="catalytic activity">
    <reaction evidence="7 8">
        <text>lipid IVA (E. coli) + CMP-3-deoxy-beta-D-manno-octulosonate = alpha-Kdo-(2-&gt;6)-lipid IVA (E. coli) + CMP + H(+)</text>
        <dbReference type="Rhea" id="RHEA:28066"/>
        <dbReference type="ChEBI" id="CHEBI:15378"/>
        <dbReference type="ChEBI" id="CHEBI:58603"/>
        <dbReference type="ChEBI" id="CHEBI:60364"/>
        <dbReference type="ChEBI" id="CHEBI:60377"/>
        <dbReference type="ChEBI" id="CHEBI:85987"/>
        <dbReference type="EC" id="2.4.99.12"/>
    </reaction>
</comment>
<evidence type="ECO:0000313" key="10">
    <source>
        <dbReference type="EMBL" id="MEN3930341.1"/>
    </source>
</evidence>
<keyword evidence="5 8" id="KW-0808">Transferase</keyword>
<evidence type="ECO:0000256" key="5">
    <source>
        <dbReference type="ARBA" id="ARBA00022679"/>
    </source>
</evidence>
<dbReference type="PANTHER" id="PTHR42755:SF1">
    <property type="entry name" value="3-DEOXY-D-MANNO-OCTULOSONIC ACID TRANSFERASE, MITOCHONDRIAL-RELATED"/>
    <property type="match status" value="1"/>
</dbReference>
<dbReference type="EMBL" id="JBBYXI010000002">
    <property type="protein sequence ID" value="MEN3930341.1"/>
    <property type="molecule type" value="Genomic_DNA"/>
</dbReference>
<accession>A0ABV0BJ89</accession>
<dbReference type="Gene3D" id="3.40.50.11720">
    <property type="entry name" value="3-Deoxy-D-manno-octulosonic-acid transferase, N-terminal domain"/>
    <property type="match status" value="1"/>
</dbReference>
<proteinExistence type="inferred from homology"/>
<dbReference type="SUPFAM" id="SSF53756">
    <property type="entry name" value="UDP-Glycosyltransferase/glycogen phosphorylase"/>
    <property type="match status" value="1"/>
</dbReference>
<keyword evidence="8" id="KW-0472">Membrane</keyword>
<keyword evidence="11" id="KW-1185">Reference proteome</keyword>
<keyword evidence="10" id="KW-0328">Glycosyltransferase</keyword>
<evidence type="ECO:0000256" key="3">
    <source>
        <dbReference type="ARBA" id="ARBA00012621"/>
    </source>
</evidence>
<gene>
    <name evidence="10" type="ORF">WJT86_04600</name>
</gene>
<comment type="subcellular location">
    <subcellularLocation>
        <location evidence="8">Cell membrane</location>
    </subcellularLocation>
</comment>